<dbReference type="InterPro" id="IPR050595">
    <property type="entry name" value="Bact_response_regulator"/>
</dbReference>
<feature type="domain" description="Response regulatory" evidence="4">
    <location>
        <begin position="50"/>
        <end position="169"/>
    </location>
</feature>
<evidence type="ECO:0000256" key="1">
    <source>
        <dbReference type="ARBA" id="ARBA00022553"/>
    </source>
</evidence>
<evidence type="ECO:0000313" key="6">
    <source>
        <dbReference type="Proteomes" id="UP000229498"/>
    </source>
</evidence>
<evidence type="ECO:0000313" key="5">
    <source>
        <dbReference type="EMBL" id="PJK28067.1"/>
    </source>
</evidence>
<feature type="modified residue" description="4-aspartylphosphate" evidence="2">
    <location>
        <position position="100"/>
    </location>
</feature>
<dbReference type="SUPFAM" id="SSF52172">
    <property type="entry name" value="CheY-like"/>
    <property type="match status" value="1"/>
</dbReference>
<dbReference type="InterPro" id="IPR001789">
    <property type="entry name" value="Sig_transdc_resp-reg_receiver"/>
</dbReference>
<dbReference type="CDD" id="cd00156">
    <property type="entry name" value="REC"/>
    <property type="match status" value="1"/>
</dbReference>
<proteinExistence type="predicted"/>
<dbReference type="Proteomes" id="UP000229498">
    <property type="component" value="Unassembled WGS sequence"/>
</dbReference>
<dbReference type="PANTHER" id="PTHR44591">
    <property type="entry name" value="STRESS RESPONSE REGULATOR PROTEIN 1"/>
    <property type="match status" value="1"/>
</dbReference>
<comment type="caution">
    <text evidence="5">The sequence shown here is derived from an EMBL/GenBank/DDBJ whole genome shotgun (WGS) entry which is preliminary data.</text>
</comment>
<keyword evidence="6" id="KW-1185">Reference proteome</keyword>
<keyword evidence="1 2" id="KW-0597">Phosphoprotein</keyword>
<protein>
    <recommendedName>
        <fullName evidence="4">Response regulatory domain-containing protein</fullName>
    </recommendedName>
</protein>
<dbReference type="SMART" id="SM00448">
    <property type="entry name" value="REC"/>
    <property type="match status" value="1"/>
</dbReference>
<organism evidence="5 6">
    <name type="scientific">Minwuia thermotolerans</name>
    <dbReference type="NCBI Taxonomy" id="2056226"/>
    <lineage>
        <taxon>Bacteria</taxon>
        <taxon>Pseudomonadati</taxon>
        <taxon>Pseudomonadota</taxon>
        <taxon>Alphaproteobacteria</taxon>
        <taxon>Minwuiales</taxon>
        <taxon>Minwuiaceae</taxon>
        <taxon>Minwuia</taxon>
    </lineage>
</organism>
<dbReference type="Gene3D" id="3.40.50.2300">
    <property type="match status" value="1"/>
</dbReference>
<reference evidence="5 6" key="1">
    <citation type="submission" date="2017-11" db="EMBL/GenBank/DDBJ databases">
        <title>Draft genome sequence of Rhizobiales bacterium SY3-13.</title>
        <authorList>
            <person name="Sun C."/>
        </authorList>
    </citation>
    <scope>NUCLEOTIDE SEQUENCE [LARGE SCALE GENOMIC DNA]</scope>
    <source>
        <strain evidence="5 6">SY3-13</strain>
    </source>
</reference>
<dbReference type="AlphaFoldDB" id="A0A2M9FX83"/>
<evidence type="ECO:0000259" key="4">
    <source>
        <dbReference type="PROSITE" id="PS50110"/>
    </source>
</evidence>
<sequence>MVTAIGHLNPPLTSCLPSPSRIAATIREQSFGNCGGHCMAHLEVNLEHVTILVADPHDGSRRIVGEMLHALGARNVIAVTTVEAAREVLGGECVDLMICDYRLSEGKGAAFISELRADRTNLARSIPVLITCSHTRLRDVQAARDCGANMVLVKPHSVTSLYDRLAWVAHRPRPFVSSSGYNGPSRRFRDDASENRPARRKDDDPIGDEAGDAAVEPARASVG</sequence>
<feature type="compositionally biased region" description="Basic and acidic residues" evidence="3">
    <location>
        <begin position="187"/>
        <end position="204"/>
    </location>
</feature>
<evidence type="ECO:0000256" key="2">
    <source>
        <dbReference type="PROSITE-ProRule" id="PRU00169"/>
    </source>
</evidence>
<feature type="region of interest" description="Disordered" evidence="3">
    <location>
        <begin position="179"/>
        <end position="223"/>
    </location>
</feature>
<dbReference type="OrthoDB" id="9786548at2"/>
<accession>A0A2M9FX83</accession>
<dbReference type="EMBL" id="PHIG01000048">
    <property type="protein sequence ID" value="PJK28067.1"/>
    <property type="molecule type" value="Genomic_DNA"/>
</dbReference>
<dbReference type="InterPro" id="IPR011006">
    <property type="entry name" value="CheY-like_superfamily"/>
</dbReference>
<dbReference type="PANTHER" id="PTHR44591:SF3">
    <property type="entry name" value="RESPONSE REGULATORY DOMAIN-CONTAINING PROTEIN"/>
    <property type="match status" value="1"/>
</dbReference>
<evidence type="ECO:0000256" key="3">
    <source>
        <dbReference type="SAM" id="MobiDB-lite"/>
    </source>
</evidence>
<dbReference type="GO" id="GO:0000160">
    <property type="term" value="P:phosphorelay signal transduction system"/>
    <property type="evidence" value="ECO:0007669"/>
    <property type="project" value="InterPro"/>
</dbReference>
<dbReference type="Pfam" id="PF00072">
    <property type="entry name" value="Response_reg"/>
    <property type="match status" value="1"/>
</dbReference>
<dbReference type="PROSITE" id="PS50110">
    <property type="entry name" value="RESPONSE_REGULATORY"/>
    <property type="match status" value="1"/>
</dbReference>
<name>A0A2M9FX83_9PROT</name>
<gene>
    <name evidence="5" type="ORF">CVT23_18690</name>
</gene>